<comment type="function">
    <text evidence="9">An RNase that has 5'-3' exonuclease and possibly endonuclease activity. Involved in maturation of rRNA and in some organisms also mRNA maturation and/or decay.</text>
</comment>
<feature type="binding site" evidence="9">
    <location>
        <begin position="366"/>
        <end position="370"/>
    </location>
    <ligand>
        <name>substrate</name>
    </ligand>
</feature>
<comment type="caution">
    <text evidence="11">The sequence shown here is derived from an EMBL/GenBank/DDBJ whole genome shotgun (WGS) entry which is preliminary data.</text>
</comment>
<dbReference type="SMART" id="SM00849">
    <property type="entry name" value="Lactamase_B"/>
    <property type="match status" value="1"/>
</dbReference>
<dbReference type="Pfam" id="PF22505">
    <property type="entry name" value="RNase_J_b_CASP"/>
    <property type="match status" value="1"/>
</dbReference>
<dbReference type="InterPro" id="IPR001279">
    <property type="entry name" value="Metallo-B-lactamas"/>
</dbReference>
<keyword evidence="9" id="KW-0698">rRNA processing</keyword>
<dbReference type="Pfam" id="PF17770">
    <property type="entry name" value="RNase_J_C"/>
    <property type="match status" value="1"/>
</dbReference>
<evidence type="ECO:0000256" key="5">
    <source>
        <dbReference type="ARBA" id="ARBA00022801"/>
    </source>
</evidence>
<keyword evidence="7 9" id="KW-0269">Exonuclease</keyword>
<dbReference type="Pfam" id="PF00753">
    <property type="entry name" value="Lactamase_B"/>
    <property type="match status" value="1"/>
</dbReference>
<dbReference type="EC" id="3.1.-.-" evidence="9"/>
<protein>
    <recommendedName>
        <fullName evidence="9">Ribonuclease J</fullName>
        <shortName evidence="9">RNase J</shortName>
        <ecNumber evidence="9">3.1.-.-</ecNumber>
    </recommendedName>
</protein>
<keyword evidence="3" id="KW-0479">Metal-binding</keyword>
<evidence type="ECO:0000256" key="8">
    <source>
        <dbReference type="ARBA" id="ARBA00022884"/>
    </source>
</evidence>
<dbReference type="HAMAP" id="MF_01491">
    <property type="entry name" value="RNase_J_bact"/>
    <property type="match status" value="1"/>
</dbReference>
<dbReference type="InterPro" id="IPR030854">
    <property type="entry name" value="RNase_J_bac"/>
</dbReference>
<dbReference type="RefSeq" id="WP_408976653.1">
    <property type="nucleotide sequence ID" value="NZ_JBJUVG010000001.1"/>
</dbReference>
<dbReference type="InterPro" id="IPR036866">
    <property type="entry name" value="RibonucZ/Hydroxyglut_hydro"/>
</dbReference>
<dbReference type="Pfam" id="PF07521">
    <property type="entry name" value="RMMBL"/>
    <property type="match status" value="1"/>
</dbReference>
<dbReference type="Proteomes" id="UP001631949">
    <property type="component" value="Unassembled WGS sequence"/>
</dbReference>
<comment type="subcellular location">
    <subcellularLocation>
        <location evidence="9">Cytoplasm</location>
    </subcellularLocation>
</comment>
<keyword evidence="5 9" id="KW-0378">Hydrolase</keyword>
<dbReference type="SUPFAM" id="SSF56281">
    <property type="entry name" value="Metallo-hydrolase/oxidoreductase"/>
    <property type="match status" value="1"/>
</dbReference>
<proteinExistence type="inferred from homology"/>
<reference evidence="11 12" key="1">
    <citation type="journal article" date="2016" name="Int. J. Syst. Evol. Microbiol.">
        <title>Peptococcus simiae sp. nov., isolated from rhesus macaque faeces and emended description of the genus Peptococcus.</title>
        <authorList>
            <person name="Shkoporov A.N."/>
            <person name="Efimov B.A."/>
            <person name="Kondova I."/>
            <person name="Ouwerling B."/>
            <person name="Chaplin A.V."/>
            <person name="Shcherbakova V.A."/>
            <person name="Langermans J.A.M."/>
        </authorList>
    </citation>
    <scope>NUCLEOTIDE SEQUENCE [LARGE SCALE GENOMIC DNA]</scope>
    <source>
        <strain evidence="11 12">M108</strain>
    </source>
</reference>
<dbReference type="PANTHER" id="PTHR43694:SF1">
    <property type="entry name" value="RIBONUCLEASE J"/>
    <property type="match status" value="1"/>
</dbReference>
<keyword evidence="12" id="KW-1185">Reference proteome</keyword>
<dbReference type="GO" id="GO:0016787">
    <property type="term" value="F:hydrolase activity"/>
    <property type="evidence" value="ECO:0007669"/>
    <property type="project" value="UniProtKB-KW"/>
</dbReference>
<evidence type="ECO:0000259" key="10">
    <source>
        <dbReference type="SMART" id="SM00849"/>
    </source>
</evidence>
<dbReference type="NCBIfam" id="TIGR00649">
    <property type="entry name" value="MG423"/>
    <property type="match status" value="1"/>
</dbReference>
<comment type="similarity">
    <text evidence="9">Belongs to the metallo-beta-lactamase superfamily. RNA-metabolizing metallo-beta-lactamase-like family. Bacterial RNase J subfamily.</text>
</comment>
<evidence type="ECO:0000256" key="6">
    <source>
        <dbReference type="ARBA" id="ARBA00022833"/>
    </source>
</evidence>
<gene>
    <name evidence="9" type="primary">rnj</name>
    <name evidence="11" type="ORF">ACKQTC_01000</name>
</gene>
<keyword evidence="6" id="KW-0862">Zinc</keyword>
<dbReference type="Gene3D" id="3.10.20.580">
    <property type="match status" value="1"/>
</dbReference>
<organism evidence="11 12">
    <name type="scientific">Peptococcus simiae</name>
    <dbReference type="NCBI Taxonomy" id="1643805"/>
    <lineage>
        <taxon>Bacteria</taxon>
        <taxon>Bacillati</taxon>
        <taxon>Bacillota</taxon>
        <taxon>Clostridia</taxon>
        <taxon>Eubacteriales</taxon>
        <taxon>Peptococcaceae</taxon>
        <taxon>Peptococcus</taxon>
    </lineage>
</organism>
<accession>A0ABW9GWM9</accession>
<comment type="subunit">
    <text evidence="9">Homodimer, may be a subunit of the RNA degradosome.</text>
</comment>
<name>A0ABW9GWM9_9FIRM</name>
<evidence type="ECO:0000256" key="7">
    <source>
        <dbReference type="ARBA" id="ARBA00022839"/>
    </source>
</evidence>
<dbReference type="InterPro" id="IPR011108">
    <property type="entry name" value="RMMBL"/>
</dbReference>
<keyword evidence="1 9" id="KW-0963">Cytoplasm</keyword>
<dbReference type="PANTHER" id="PTHR43694">
    <property type="entry name" value="RIBONUCLEASE J"/>
    <property type="match status" value="1"/>
</dbReference>
<dbReference type="EMBL" id="JBJUVG010000001">
    <property type="protein sequence ID" value="MFM9412955.1"/>
    <property type="molecule type" value="Genomic_DNA"/>
</dbReference>
<keyword evidence="8 9" id="KW-0694">RNA-binding</keyword>
<dbReference type="InterPro" id="IPR041636">
    <property type="entry name" value="RNase_J_C"/>
</dbReference>
<dbReference type="Gene3D" id="3.60.15.10">
    <property type="entry name" value="Ribonuclease Z/Hydroxyacylglutathione hydrolase-like"/>
    <property type="match status" value="1"/>
</dbReference>
<evidence type="ECO:0000256" key="2">
    <source>
        <dbReference type="ARBA" id="ARBA00022722"/>
    </source>
</evidence>
<keyword evidence="4 9" id="KW-0255">Endonuclease</keyword>
<evidence type="ECO:0000256" key="9">
    <source>
        <dbReference type="HAMAP-Rule" id="MF_01491"/>
    </source>
</evidence>
<dbReference type="InterPro" id="IPR004613">
    <property type="entry name" value="RNase_J"/>
</dbReference>
<dbReference type="InterPro" id="IPR055132">
    <property type="entry name" value="RNase_J_b_CASP"/>
</dbReference>
<dbReference type="PROSITE" id="PS01292">
    <property type="entry name" value="UPF0036"/>
    <property type="match status" value="1"/>
</dbReference>
<dbReference type="PIRSF" id="PIRSF004803">
    <property type="entry name" value="RnjA"/>
    <property type="match status" value="1"/>
</dbReference>
<dbReference type="InterPro" id="IPR001587">
    <property type="entry name" value="RNase_J_CS"/>
</dbReference>
<evidence type="ECO:0000256" key="4">
    <source>
        <dbReference type="ARBA" id="ARBA00022759"/>
    </source>
</evidence>
<dbReference type="Gene3D" id="3.40.50.10710">
    <property type="entry name" value="Metallo-hydrolase/oxidoreductase"/>
    <property type="match status" value="1"/>
</dbReference>
<evidence type="ECO:0000256" key="1">
    <source>
        <dbReference type="ARBA" id="ARBA00022490"/>
    </source>
</evidence>
<feature type="domain" description="Metallo-beta-lactamase" evidence="10">
    <location>
        <begin position="22"/>
        <end position="206"/>
    </location>
</feature>
<keyword evidence="2 9" id="KW-0540">Nuclease</keyword>
<evidence type="ECO:0000256" key="3">
    <source>
        <dbReference type="ARBA" id="ARBA00022723"/>
    </source>
</evidence>
<dbReference type="CDD" id="cd07714">
    <property type="entry name" value="RNaseJ_MBL-fold"/>
    <property type="match status" value="1"/>
</dbReference>
<evidence type="ECO:0000313" key="12">
    <source>
        <dbReference type="Proteomes" id="UP001631949"/>
    </source>
</evidence>
<sequence>MSKSKKQDGVQIIPLGGLEEIGKNMTVIEYKDEIILIDSGMAFPDEDLLGVDVVIPDITYLVNNRDKVKGIVLTHGHEDHIGALPYVLRDLPVPVYGTRLTIGMVERKLKEARGLGKQRLVVVKPGEAFKVGSFKVDMIHTCHSIPDAVALAIHTPLGIVFHTGDFKFDQTPVDGRATDFQRIAEVCSQGVLVMMSDSTNVMRPGYSTSESAIGETFEKLFPHVKGRIILATFASNVHRVQQVLNVAAANKRKVAITGRSMLNNVTVSSELGYLKVPPNTLIEMDEMSRYPDDQLVILTTGSQGEPMAALSRMANSEHRQVRIKPGDTVLFSANPIPGNEKLVSNVIDMLCKLGADVISGKDANVHTSGHACREELKMMLNLVKPKYFMPVHGEFRMLEHHAKLAEEVGIPSKNIIVTEIGAVVTANKNRIAQTGKVPAGRVLIDGLGVGDVGNIVLRDRKQLSQDGILIVVATINRKNRKIIAGPDIVSRGFVYVREADELMNEARQRVNKALNQCMAEGTTDWSSIKGSLRDALGKFLFEKTRRRPMILPVIMEENN</sequence>
<dbReference type="InterPro" id="IPR042173">
    <property type="entry name" value="RNase_J_2"/>
</dbReference>
<evidence type="ECO:0000313" key="11">
    <source>
        <dbReference type="EMBL" id="MFM9412955.1"/>
    </source>
</evidence>